<dbReference type="GO" id="GO:1990904">
    <property type="term" value="C:ribonucleoprotein complex"/>
    <property type="evidence" value="ECO:0000318"/>
    <property type="project" value="GO_Central"/>
</dbReference>
<dbReference type="GO" id="GO:0005634">
    <property type="term" value="C:nucleus"/>
    <property type="evidence" value="ECO:0007669"/>
    <property type="project" value="UniProtKB-SubCell"/>
</dbReference>
<evidence type="ECO:0000313" key="10">
    <source>
        <dbReference type="EMBL" id="EAY01839.1"/>
    </source>
</evidence>
<dbReference type="InterPro" id="IPR012677">
    <property type="entry name" value="Nucleotide-bd_a/b_plait_sf"/>
</dbReference>
<dbReference type="OrthoDB" id="19742at2759"/>
<dbReference type="KEGG" id="tva:4759667"/>
<protein>
    <recommendedName>
        <fullName evidence="9">RRM domain-containing protein</fullName>
    </recommendedName>
</protein>
<dbReference type="RefSeq" id="XP_001314386.1">
    <property type="nucleotide sequence ID" value="XM_001314367.1"/>
</dbReference>
<proteinExistence type="predicted"/>
<evidence type="ECO:0000256" key="7">
    <source>
        <dbReference type="PROSITE-ProRule" id="PRU00176"/>
    </source>
</evidence>
<reference evidence="10" key="1">
    <citation type="submission" date="2006-10" db="EMBL/GenBank/DDBJ databases">
        <authorList>
            <person name="Amadeo P."/>
            <person name="Zhao Q."/>
            <person name="Wortman J."/>
            <person name="Fraser-Liggett C."/>
            <person name="Carlton J."/>
        </authorList>
    </citation>
    <scope>NUCLEOTIDE SEQUENCE</scope>
    <source>
        <strain evidence="10">G3</strain>
    </source>
</reference>
<dbReference type="FunFam" id="3.30.70.330:FF:001055">
    <property type="entry name" value="Uncharacterized protein"/>
    <property type="match status" value="1"/>
</dbReference>
<dbReference type="VEuPathDB" id="TrichDB:TVAGG3_0816410"/>
<evidence type="ECO:0000256" key="8">
    <source>
        <dbReference type="SAM" id="MobiDB-lite"/>
    </source>
</evidence>
<evidence type="ECO:0000256" key="4">
    <source>
        <dbReference type="ARBA" id="ARBA00022737"/>
    </source>
</evidence>
<dbReference type="GO" id="GO:0005737">
    <property type="term" value="C:cytoplasm"/>
    <property type="evidence" value="ECO:0007669"/>
    <property type="project" value="UniProtKB-SubCell"/>
</dbReference>
<keyword evidence="5 7" id="KW-0694">RNA-binding</keyword>
<reference evidence="10" key="2">
    <citation type="journal article" date="2007" name="Science">
        <title>Draft genome sequence of the sexually transmitted pathogen Trichomonas vaginalis.</title>
        <authorList>
            <person name="Carlton J.M."/>
            <person name="Hirt R.P."/>
            <person name="Silva J.C."/>
            <person name="Delcher A.L."/>
            <person name="Schatz M."/>
            <person name="Zhao Q."/>
            <person name="Wortman J.R."/>
            <person name="Bidwell S.L."/>
            <person name="Alsmark U.C.M."/>
            <person name="Besteiro S."/>
            <person name="Sicheritz-Ponten T."/>
            <person name="Noel C.J."/>
            <person name="Dacks J.B."/>
            <person name="Foster P.G."/>
            <person name="Simillion C."/>
            <person name="Van de Peer Y."/>
            <person name="Miranda-Saavedra D."/>
            <person name="Barton G.J."/>
            <person name="Westrop G.D."/>
            <person name="Mueller S."/>
            <person name="Dessi D."/>
            <person name="Fiori P.L."/>
            <person name="Ren Q."/>
            <person name="Paulsen I."/>
            <person name="Zhang H."/>
            <person name="Bastida-Corcuera F.D."/>
            <person name="Simoes-Barbosa A."/>
            <person name="Brown M.T."/>
            <person name="Hayes R.D."/>
            <person name="Mukherjee M."/>
            <person name="Okumura C.Y."/>
            <person name="Schneider R."/>
            <person name="Smith A.J."/>
            <person name="Vanacova S."/>
            <person name="Villalvazo M."/>
            <person name="Haas B.J."/>
            <person name="Pertea M."/>
            <person name="Feldblyum T.V."/>
            <person name="Utterback T.R."/>
            <person name="Shu C.L."/>
            <person name="Osoegawa K."/>
            <person name="de Jong P.J."/>
            <person name="Hrdy I."/>
            <person name="Horvathova L."/>
            <person name="Zubacova Z."/>
            <person name="Dolezal P."/>
            <person name="Malik S.B."/>
            <person name="Logsdon J.M. Jr."/>
            <person name="Henze K."/>
            <person name="Gupta A."/>
            <person name="Wang C.C."/>
            <person name="Dunne R.L."/>
            <person name="Upcroft J.A."/>
            <person name="Upcroft P."/>
            <person name="White O."/>
            <person name="Salzberg S.L."/>
            <person name="Tang P."/>
            <person name="Chiu C.-H."/>
            <person name="Lee Y.-S."/>
            <person name="Embley T.M."/>
            <person name="Coombs G.H."/>
            <person name="Mottram J.C."/>
            <person name="Tachezy J."/>
            <person name="Fraser-Liggett C.M."/>
            <person name="Johnson P.J."/>
        </authorList>
    </citation>
    <scope>NUCLEOTIDE SEQUENCE [LARGE SCALE GENOMIC DNA]</scope>
    <source>
        <strain evidence="10">G3</strain>
    </source>
</reference>
<dbReference type="PANTHER" id="PTHR24012">
    <property type="entry name" value="RNA BINDING PROTEIN"/>
    <property type="match status" value="1"/>
</dbReference>
<dbReference type="Pfam" id="PF00076">
    <property type="entry name" value="RRM_1"/>
    <property type="match status" value="3"/>
</dbReference>
<dbReference type="InParanoid" id="A2EZR7"/>
<keyword evidence="6" id="KW-0539">Nucleus</keyword>
<evidence type="ECO:0000256" key="6">
    <source>
        <dbReference type="ARBA" id="ARBA00023242"/>
    </source>
</evidence>
<dbReference type="InterPro" id="IPR035979">
    <property type="entry name" value="RBD_domain_sf"/>
</dbReference>
<accession>A2EZR7</accession>
<dbReference type="SMART" id="SM00360">
    <property type="entry name" value="RRM"/>
    <property type="match status" value="3"/>
</dbReference>
<dbReference type="Proteomes" id="UP000001542">
    <property type="component" value="Unassembled WGS sequence"/>
</dbReference>
<organism evidence="10 11">
    <name type="scientific">Trichomonas vaginalis (strain ATCC PRA-98 / G3)</name>
    <dbReference type="NCBI Taxonomy" id="412133"/>
    <lineage>
        <taxon>Eukaryota</taxon>
        <taxon>Metamonada</taxon>
        <taxon>Parabasalia</taxon>
        <taxon>Trichomonadida</taxon>
        <taxon>Trichomonadidae</taxon>
        <taxon>Trichomonas</taxon>
    </lineage>
</organism>
<sequence>MMPLPPRTPLRQPKDNAIHVSNLPISATVEFIRTLFSECGTVINVFLKNKPTGSYCFVEFADKEEAEKAVRDFNYTKLNGESIVITLTNHGIMQRIVSGEGNLFVRGIDESIEAPQLHELFSHFGEVISCKIPVLNGKPRGYAYVQFANPADGDRAMKELADSTINGKAITIEKFINRGMRQPNKATEQNIATDPTFTNIFIKNLPESINTLLDLLRLFQEYGQVVSARIVPEKRSGFAKMIDHESAVRAVLGLNGRVIYGHTISCCRSLSLSERAAFMNRNNEEEQAVEEPNNMEQPEDSNSMPEE</sequence>
<dbReference type="FunFam" id="3.30.70.330:FF:000651">
    <property type="entry name" value="Poly(A) binding protein cytoplasmic 1 like"/>
    <property type="match status" value="1"/>
</dbReference>
<evidence type="ECO:0000256" key="3">
    <source>
        <dbReference type="ARBA" id="ARBA00022490"/>
    </source>
</evidence>
<dbReference type="SMR" id="A2EZR7"/>
<evidence type="ECO:0000256" key="5">
    <source>
        <dbReference type="ARBA" id="ARBA00022884"/>
    </source>
</evidence>
<dbReference type="eggNOG" id="KOG0123">
    <property type="taxonomic scope" value="Eukaryota"/>
</dbReference>
<dbReference type="Gene3D" id="3.30.70.330">
    <property type="match status" value="3"/>
</dbReference>
<feature type="domain" description="RRM" evidence="9">
    <location>
        <begin position="101"/>
        <end position="177"/>
    </location>
</feature>
<evidence type="ECO:0000256" key="1">
    <source>
        <dbReference type="ARBA" id="ARBA00004123"/>
    </source>
</evidence>
<keyword evidence="3" id="KW-0963">Cytoplasm</keyword>
<dbReference type="PROSITE" id="PS50102">
    <property type="entry name" value="RRM"/>
    <property type="match status" value="3"/>
</dbReference>
<keyword evidence="4" id="KW-0677">Repeat</keyword>
<feature type="domain" description="RRM" evidence="9">
    <location>
        <begin position="16"/>
        <end position="90"/>
    </location>
</feature>
<dbReference type="InterPro" id="IPR000504">
    <property type="entry name" value="RRM_dom"/>
</dbReference>
<evidence type="ECO:0000259" key="9">
    <source>
        <dbReference type="PROSITE" id="PS50102"/>
    </source>
</evidence>
<feature type="domain" description="RRM" evidence="9">
    <location>
        <begin position="198"/>
        <end position="271"/>
    </location>
</feature>
<dbReference type="CDD" id="cd00590">
    <property type="entry name" value="RRM_SF"/>
    <property type="match status" value="3"/>
</dbReference>
<evidence type="ECO:0000313" key="11">
    <source>
        <dbReference type="Proteomes" id="UP000001542"/>
    </source>
</evidence>
<dbReference type="FunFam" id="3.30.70.330:FF:001367">
    <property type="entry name" value="Uncharacterized protein"/>
    <property type="match status" value="1"/>
</dbReference>
<dbReference type="STRING" id="5722.A2EZR7"/>
<keyword evidence="11" id="KW-1185">Reference proteome</keyword>
<dbReference type="AlphaFoldDB" id="A2EZR7"/>
<feature type="region of interest" description="Disordered" evidence="8">
    <location>
        <begin position="283"/>
        <end position="307"/>
    </location>
</feature>
<comment type="subcellular location">
    <subcellularLocation>
        <location evidence="2">Cytoplasm</location>
    </subcellularLocation>
    <subcellularLocation>
        <location evidence="1">Nucleus</location>
    </subcellularLocation>
</comment>
<gene>
    <name evidence="10" type="ORF">TVAG_002940</name>
</gene>
<dbReference type="EMBL" id="DS113555">
    <property type="protein sequence ID" value="EAY01839.1"/>
    <property type="molecule type" value="Genomic_DNA"/>
</dbReference>
<dbReference type="VEuPathDB" id="TrichDB:TVAG_002940"/>
<dbReference type="GO" id="GO:0003723">
    <property type="term" value="F:RNA binding"/>
    <property type="evidence" value="ECO:0000318"/>
    <property type="project" value="GO_Central"/>
</dbReference>
<evidence type="ECO:0000256" key="2">
    <source>
        <dbReference type="ARBA" id="ARBA00004496"/>
    </source>
</evidence>
<dbReference type="SUPFAM" id="SSF54928">
    <property type="entry name" value="RNA-binding domain, RBD"/>
    <property type="match status" value="2"/>
</dbReference>
<feature type="compositionally biased region" description="Polar residues" evidence="8">
    <location>
        <begin position="294"/>
        <end position="307"/>
    </location>
</feature>
<name>A2EZR7_TRIV3</name>